<keyword evidence="2" id="KW-1133">Transmembrane helix</keyword>
<sequence length="318" mass="33279">MVRLSTQRKQDNATRPPVTTARQKSPPASNWLPVLEKHDIPVVVGVSVSLALIFISMGVYSFCQKIEHAKGNSTSSQKSSNSRRRRNYLEADEAYENRAFEVECSVDAVEQNPYDTNTSPSLLHSDPTLPAAAAGHREEPLSVAAGEALQTAQARAVDSPVSLQRESAHQEKHPSPHKAAPSSVPAQLKSAGPGEPGARAPGMCSATSPALQHIGTTLYFHGPEPLLRSIVPLGGNTSGNHGQVTAAPVVGMVEHSPPGDQSSSGIAMMSVTVEIHLYPCSPEMSSAPAATQNVSDSSHPEAAGAASQQPASLVGPGM</sequence>
<evidence type="ECO:0000313" key="3">
    <source>
        <dbReference type="EMBL" id="TFK08443.1"/>
    </source>
</evidence>
<feature type="region of interest" description="Disordered" evidence="1">
    <location>
        <begin position="111"/>
        <end position="137"/>
    </location>
</feature>
<evidence type="ECO:0000256" key="2">
    <source>
        <dbReference type="SAM" id="Phobius"/>
    </source>
</evidence>
<keyword evidence="2" id="KW-0472">Membrane</keyword>
<feature type="compositionally biased region" description="Low complexity" evidence="1">
    <location>
        <begin position="191"/>
        <end position="202"/>
    </location>
</feature>
<protein>
    <submittedName>
        <fullName evidence="3">Ras-related protein M-Ras</fullName>
    </submittedName>
</protein>
<accession>A0A4D9EK48</accession>
<reference evidence="3 4" key="2">
    <citation type="submission" date="2019-04" db="EMBL/GenBank/DDBJ databases">
        <title>The genome sequence of big-headed turtle.</title>
        <authorList>
            <person name="Gong S."/>
        </authorList>
    </citation>
    <scope>NUCLEOTIDE SEQUENCE [LARGE SCALE GENOMIC DNA]</scope>
    <source>
        <strain evidence="3">DO16091913</strain>
        <tissue evidence="3">Muscle</tissue>
    </source>
</reference>
<feature type="compositionally biased region" description="Polar residues" evidence="1">
    <location>
        <begin position="288"/>
        <end position="297"/>
    </location>
</feature>
<keyword evidence="2" id="KW-0812">Transmembrane</keyword>
<feature type="compositionally biased region" description="Polar residues" evidence="1">
    <location>
        <begin position="113"/>
        <end position="122"/>
    </location>
</feature>
<dbReference type="EMBL" id="QXTE01000069">
    <property type="protein sequence ID" value="TFK08443.1"/>
    <property type="molecule type" value="Genomic_DNA"/>
</dbReference>
<dbReference type="Proteomes" id="UP000297703">
    <property type="component" value="Unassembled WGS sequence"/>
</dbReference>
<dbReference type="AlphaFoldDB" id="A0A4D9EK48"/>
<comment type="caution">
    <text evidence="3">The sequence shown here is derived from an EMBL/GenBank/DDBJ whole genome shotgun (WGS) entry which is preliminary data.</text>
</comment>
<name>A0A4D9EK48_9SAUR</name>
<feature type="transmembrane region" description="Helical" evidence="2">
    <location>
        <begin position="40"/>
        <end position="63"/>
    </location>
</feature>
<keyword evidence="4" id="KW-1185">Reference proteome</keyword>
<gene>
    <name evidence="3" type="ORF">DR999_PMT08634</name>
</gene>
<dbReference type="OrthoDB" id="9427460at2759"/>
<feature type="region of interest" description="Disordered" evidence="1">
    <location>
        <begin position="284"/>
        <end position="318"/>
    </location>
</feature>
<reference evidence="3 4" key="1">
    <citation type="submission" date="2019-04" db="EMBL/GenBank/DDBJ databases">
        <title>Draft genome of the big-headed turtle Platysternon megacephalum.</title>
        <authorList>
            <person name="Gong S."/>
        </authorList>
    </citation>
    <scope>NUCLEOTIDE SEQUENCE [LARGE SCALE GENOMIC DNA]</scope>
    <source>
        <strain evidence="3">DO16091913</strain>
        <tissue evidence="3">Muscle</tissue>
    </source>
</reference>
<feature type="region of interest" description="Disordered" evidence="1">
    <location>
        <begin position="150"/>
        <end position="203"/>
    </location>
</feature>
<organism evidence="3 4">
    <name type="scientific">Platysternon megacephalum</name>
    <name type="common">big-headed turtle</name>
    <dbReference type="NCBI Taxonomy" id="55544"/>
    <lineage>
        <taxon>Eukaryota</taxon>
        <taxon>Metazoa</taxon>
        <taxon>Chordata</taxon>
        <taxon>Craniata</taxon>
        <taxon>Vertebrata</taxon>
        <taxon>Euteleostomi</taxon>
        <taxon>Archelosauria</taxon>
        <taxon>Testudinata</taxon>
        <taxon>Testudines</taxon>
        <taxon>Cryptodira</taxon>
        <taxon>Durocryptodira</taxon>
        <taxon>Testudinoidea</taxon>
        <taxon>Platysternidae</taxon>
        <taxon>Platysternon</taxon>
    </lineage>
</organism>
<proteinExistence type="predicted"/>
<feature type="region of interest" description="Disordered" evidence="1">
    <location>
        <begin position="1"/>
        <end position="30"/>
    </location>
</feature>
<evidence type="ECO:0000313" key="4">
    <source>
        <dbReference type="Proteomes" id="UP000297703"/>
    </source>
</evidence>
<evidence type="ECO:0000256" key="1">
    <source>
        <dbReference type="SAM" id="MobiDB-lite"/>
    </source>
</evidence>